<proteinExistence type="predicted"/>
<accession>A0ABV3GQQ9</accession>
<dbReference type="InterPro" id="IPR041726">
    <property type="entry name" value="ACAD10_11_N"/>
</dbReference>
<name>A0ABV3GQQ9_MICGL</name>
<dbReference type="PANTHER" id="PTHR21310">
    <property type="entry name" value="AMINOGLYCOSIDE PHOSPHOTRANSFERASE-RELATED-RELATED"/>
    <property type="match status" value="1"/>
</dbReference>
<dbReference type="InterPro" id="IPR002575">
    <property type="entry name" value="Aminoglycoside_PTrfase"/>
</dbReference>
<dbReference type="EMBL" id="JBFALK010000026">
    <property type="protein sequence ID" value="MEV0973983.1"/>
    <property type="molecule type" value="Genomic_DNA"/>
</dbReference>
<dbReference type="Proteomes" id="UP001551675">
    <property type="component" value="Unassembled WGS sequence"/>
</dbReference>
<reference evidence="2 3" key="1">
    <citation type="submission" date="2024-06" db="EMBL/GenBank/DDBJ databases">
        <title>The Natural Products Discovery Center: Release of the First 8490 Sequenced Strains for Exploring Actinobacteria Biosynthetic Diversity.</title>
        <authorList>
            <person name="Kalkreuter E."/>
            <person name="Kautsar S.A."/>
            <person name="Yang D."/>
            <person name="Bader C.D."/>
            <person name="Teijaro C.N."/>
            <person name="Fluegel L."/>
            <person name="Davis C.M."/>
            <person name="Simpson J.R."/>
            <person name="Lauterbach L."/>
            <person name="Steele A.D."/>
            <person name="Gui C."/>
            <person name="Meng S."/>
            <person name="Li G."/>
            <person name="Viehrig K."/>
            <person name="Ye F."/>
            <person name="Su P."/>
            <person name="Kiefer A.F."/>
            <person name="Nichols A."/>
            <person name="Cepeda A.J."/>
            <person name="Yan W."/>
            <person name="Fan B."/>
            <person name="Jiang Y."/>
            <person name="Adhikari A."/>
            <person name="Zheng C.-J."/>
            <person name="Schuster L."/>
            <person name="Cowan T.M."/>
            <person name="Smanski M.J."/>
            <person name="Chevrette M.G."/>
            <person name="De Carvalho L.P.S."/>
            <person name="Shen B."/>
        </authorList>
    </citation>
    <scope>NUCLEOTIDE SEQUENCE [LARGE SCALE GENOMIC DNA]</scope>
    <source>
        <strain evidence="2 3">NPDC050100</strain>
    </source>
</reference>
<comment type="caution">
    <text evidence="2">The sequence shown here is derived from an EMBL/GenBank/DDBJ whole genome shotgun (WGS) entry which is preliminary data.</text>
</comment>
<dbReference type="InterPro" id="IPR051678">
    <property type="entry name" value="AGP_Transferase"/>
</dbReference>
<evidence type="ECO:0000313" key="3">
    <source>
        <dbReference type="Proteomes" id="UP001551675"/>
    </source>
</evidence>
<dbReference type="Pfam" id="PF01636">
    <property type="entry name" value="APH"/>
    <property type="match status" value="1"/>
</dbReference>
<feature type="domain" description="Aminoglycoside phosphotransferase" evidence="1">
    <location>
        <begin position="104"/>
        <end position="294"/>
    </location>
</feature>
<evidence type="ECO:0000259" key="1">
    <source>
        <dbReference type="Pfam" id="PF01636"/>
    </source>
</evidence>
<dbReference type="PANTHER" id="PTHR21310:SF40">
    <property type="entry name" value="AMINOGLYCOSIDE PHOSPHOTRANSFERASE DOMAIN-CONTAINING PROTEIN-RELATED"/>
    <property type="match status" value="1"/>
</dbReference>
<dbReference type="RefSeq" id="WP_358140119.1">
    <property type="nucleotide sequence ID" value="NZ_JBFALK010000026.1"/>
</dbReference>
<dbReference type="Gene3D" id="3.30.200.20">
    <property type="entry name" value="Phosphorylase Kinase, domain 1"/>
    <property type="match status" value="1"/>
</dbReference>
<organism evidence="2 3">
    <name type="scientific">Microtetraspora glauca</name>
    <dbReference type="NCBI Taxonomy" id="1996"/>
    <lineage>
        <taxon>Bacteria</taxon>
        <taxon>Bacillati</taxon>
        <taxon>Actinomycetota</taxon>
        <taxon>Actinomycetes</taxon>
        <taxon>Streptosporangiales</taxon>
        <taxon>Streptosporangiaceae</taxon>
        <taxon>Microtetraspora</taxon>
    </lineage>
</organism>
<dbReference type="Gene3D" id="3.90.1200.10">
    <property type="match status" value="1"/>
</dbReference>
<dbReference type="CDD" id="cd05154">
    <property type="entry name" value="ACAD10_11_N-like"/>
    <property type="match status" value="1"/>
</dbReference>
<keyword evidence="3" id="KW-1185">Reference proteome</keyword>
<gene>
    <name evidence="2" type="ORF">AB0I59_35785</name>
</gene>
<dbReference type="SUPFAM" id="SSF56112">
    <property type="entry name" value="Protein kinase-like (PK-like)"/>
    <property type="match status" value="1"/>
</dbReference>
<protein>
    <submittedName>
        <fullName evidence="2">Phosphotransferase family protein</fullName>
    </submittedName>
</protein>
<evidence type="ECO:0000313" key="2">
    <source>
        <dbReference type="EMBL" id="MEV0973983.1"/>
    </source>
</evidence>
<sequence length="389" mass="44133">MDANKSTQTPTKDDVPDAARRVITVDTTDLGALRAALARWLTERLGADRPVRLSGLTRPAHSGMSSVSVLFDAEWIVAGEETRAGLVARLAPQPAAFPVFPDYDVRRQFDVMRVVARHTGIPVPRVHWLEESRDVLGVPFLVMSRVDGRVPVDNPPYVFDGWLRDADPRERRELQDLSVEVLAGIHGLDRAADLLPDLAAEAGDDPLRRHVERERAYYEWTRRSDGVRIPVIEDAFAWLEDHWPADPGPAVLLWGDARVGNVVYRGTRPVAVLDWEIAALGPREVDLGWFVFLHRFFQDIAEMLEAPGLPDFCRRSDVVREYERLTGHRVRDLDFYLTYAALRHAIVMSQIKRRAIRFGEETTPATPDEYVLHHAALRELVTGTYSWER</sequence>
<dbReference type="InterPro" id="IPR011009">
    <property type="entry name" value="Kinase-like_dom_sf"/>
</dbReference>